<name>L7JRK8_TRAHO</name>
<organism evidence="2 3">
    <name type="scientific">Trachipleistophora hominis</name>
    <name type="common">Microsporidian parasite</name>
    <dbReference type="NCBI Taxonomy" id="72359"/>
    <lineage>
        <taxon>Eukaryota</taxon>
        <taxon>Fungi</taxon>
        <taxon>Fungi incertae sedis</taxon>
        <taxon>Microsporidia</taxon>
        <taxon>Pleistophoridae</taxon>
        <taxon>Trachipleistophora</taxon>
    </lineage>
</organism>
<dbReference type="InParanoid" id="L7JRK8"/>
<accession>L7JRK8</accession>
<dbReference type="Proteomes" id="UP000011185">
    <property type="component" value="Unassembled WGS sequence"/>
</dbReference>
<keyword evidence="3" id="KW-1185">Reference proteome</keyword>
<dbReference type="EMBL" id="JH994075">
    <property type="protein sequence ID" value="ELQ74108.1"/>
    <property type="molecule type" value="Genomic_DNA"/>
</dbReference>
<dbReference type="VEuPathDB" id="MicrosporidiaDB:THOM_2971"/>
<sequence>MEYNLYNPLKTDEKSSEVEEKKRIKPNKTRKSVLDNISYIETPISTDLKNFIMEETGKHYEKVLPVIERLCTDHVGTDLYERLNNELLPFLGEDTKKFVGRLLFYKKRSCRDGNRCQNLKNCIFIHDVSDEVIFNRVPSAFSDPHVLEKYAKEYGNVFSIKMLNQQKFLVKYDSVQSALQCINDQAPVLGNKEIKKFFNRRRVDVKDLFREHDELLIALFAKGEKKFAMRLKNVSNRIKEALENSRKQT</sequence>
<proteinExistence type="predicted"/>
<evidence type="ECO:0000313" key="3">
    <source>
        <dbReference type="Proteomes" id="UP000011185"/>
    </source>
</evidence>
<protein>
    <submittedName>
        <fullName evidence="2">Uncharacterized protein</fullName>
    </submittedName>
</protein>
<reference evidence="2 3" key="1">
    <citation type="journal article" date="2012" name="PLoS Pathog.">
        <title>The genome of the obligate intracellular parasite Trachipleistophora hominis: new insights into microsporidian genome dynamics and reductive evolution.</title>
        <authorList>
            <person name="Heinz E."/>
            <person name="Williams T.A."/>
            <person name="Nakjang S."/>
            <person name="Noel C.J."/>
            <person name="Swan D.C."/>
            <person name="Goldberg A.V."/>
            <person name="Harris S.R."/>
            <person name="Weinmaier T."/>
            <person name="Markert S."/>
            <person name="Becher D."/>
            <person name="Bernhardt J."/>
            <person name="Dagan T."/>
            <person name="Hacker C."/>
            <person name="Lucocq J.M."/>
            <person name="Schweder T."/>
            <person name="Rattei T."/>
            <person name="Hall N."/>
            <person name="Hirt R.P."/>
            <person name="Embley T.M."/>
        </authorList>
    </citation>
    <scope>NUCLEOTIDE SEQUENCE [LARGE SCALE GENOMIC DNA]</scope>
</reference>
<dbReference type="HOGENOM" id="CLU_063261_0_0_1"/>
<evidence type="ECO:0000256" key="1">
    <source>
        <dbReference type="SAM" id="MobiDB-lite"/>
    </source>
</evidence>
<feature type="compositionally biased region" description="Basic and acidic residues" evidence="1">
    <location>
        <begin position="10"/>
        <end position="22"/>
    </location>
</feature>
<dbReference type="OMA" id="CINENCI"/>
<dbReference type="OrthoDB" id="2186004at2759"/>
<feature type="region of interest" description="Disordered" evidence="1">
    <location>
        <begin position="1"/>
        <end position="24"/>
    </location>
</feature>
<dbReference type="AlphaFoldDB" id="L7JRK8"/>
<evidence type="ECO:0000313" key="2">
    <source>
        <dbReference type="EMBL" id="ELQ74108.1"/>
    </source>
</evidence>
<gene>
    <name evidence="2" type="ORF">THOM_2971</name>
</gene>